<comment type="caution">
    <text evidence="1">The sequence shown here is derived from an EMBL/GenBank/DDBJ whole genome shotgun (WGS) entry which is preliminary data.</text>
</comment>
<name>A0A8X7CA16_9ARAC</name>
<protein>
    <submittedName>
        <fullName evidence="1">Zinc finger BED domain-containing protein 5</fullName>
    </submittedName>
</protein>
<accession>A0A8X7CA16</accession>
<evidence type="ECO:0000313" key="1">
    <source>
        <dbReference type="EMBL" id="GFY63484.1"/>
    </source>
</evidence>
<proteinExistence type="predicted"/>
<sequence length="83" mass="9322">MLSTCSSVTLQPHLLNPPSSNFGEVVSTKRRKYYTKYLSIEFTRFTNTGDEEAPTAVCLLCNKIFANSILAPAKLLSQMEKIY</sequence>
<keyword evidence="2" id="KW-1185">Reference proteome</keyword>
<reference evidence="1" key="1">
    <citation type="submission" date="2020-08" db="EMBL/GenBank/DDBJ databases">
        <title>Multicomponent nature underlies the extraordinary mechanical properties of spider dragline silk.</title>
        <authorList>
            <person name="Kono N."/>
            <person name="Nakamura H."/>
            <person name="Mori M."/>
            <person name="Yoshida Y."/>
            <person name="Ohtoshi R."/>
            <person name="Malay A.D."/>
            <person name="Moran D.A.P."/>
            <person name="Tomita M."/>
            <person name="Numata K."/>
            <person name="Arakawa K."/>
        </authorList>
    </citation>
    <scope>NUCLEOTIDE SEQUENCE</scope>
</reference>
<dbReference type="EMBL" id="BMAV01014803">
    <property type="protein sequence ID" value="GFY63484.1"/>
    <property type="molecule type" value="Genomic_DNA"/>
</dbReference>
<gene>
    <name evidence="1" type="primary">ZBED5_185</name>
    <name evidence="1" type="ORF">TNIN_176681</name>
</gene>
<dbReference type="Proteomes" id="UP000886998">
    <property type="component" value="Unassembled WGS sequence"/>
</dbReference>
<dbReference type="AlphaFoldDB" id="A0A8X7CA16"/>
<evidence type="ECO:0000313" key="2">
    <source>
        <dbReference type="Proteomes" id="UP000886998"/>
    </source>
</evidence>
<organism evidence="1 2">
    <name type="scientific">Trichonephila inaurata madagascariensis</name>
    <dbReference type="NCBI Taxonomy" id="2747483"/>
    <lineage>
        <taxon>Eukaryota</taxon>
        <taxon>Metazoa</taxon>
        <taxon>Ecdysozoa</taxon>
        <taxon>Arthropoda</taxon>
        <taxon>Chelicerata</taxon>
        <taxon>Arachnida</taxon>
        <taxon>Araneae</taxon>
        <taxon>Araneomorphae</taxon>
        <taxon>Entelegynae</taxon>
        <taxon>Araneoidea</taxon>
        <taxon>Nephilidae</taxon>
        <taxon>Trichonephila</taxon>
        <taxon>Trichonephila inaurata</taxon>
    </lineage>
</organism>